<accession>A0A4P9YBR0</accession>
<dbReference type="Gene3D" id="1.10.10.1070">
    <property type="entry name" value="Zinc finger, BED domain-containing"/>
    <property type="match status" value="1"/>
</dbReference>
<proteinExistence type="predicted"/>
<name>A0A4P9YBR0_ROZAC</name>
<sequence>MRTTSKKRVLSYEAKVRRHDRPTKPSAKVLQLPAGTDSSDGSFDSDDISTSENEQLELPKLTMKEIEAKVTNGDLILVEPDKSFTADVWKKFKIVEYVNVDGASSRSGYSVYRWHNGIKNLGSSQITRFLSKSKPAQALKRQMTEACLRCCVLDNRPFELVSGTGFETIVATALRIGETHPQV</sequence>
<protein>
    <submittedName>
        <fullName evidence="2">Uncharacterized protein</fullName>
    </submittedName>
</protein>
<organism evidence="2 3">
    <name type="scientific">Rozella allomycis (strain CSF55)</name>
    <dbReference type="NCBI Taxonomy" id="988480"/>
    <lineage>
        <taxon>Eukaryota</taxon>
        <taxon>Fungi</taxon>
        <taxon>Fungi incertae sedis</taxon>
        <taxon>Cryptomycota</taxon>
        <taxon>Cryptomycota incertae sedis</taxon>
        <taxon>Rozella</taxon>
    </lineage>
</organism>
<dbReference type="EMBL" id="ML006734">
    <property type="protein sequence ID" value="RKP16282.1"/>
    <property type="molecule type" value="Genomic_DNA"/>
</dbReference>
<gene>
    <name evidence="2" type="ORF">ROZALSC1DRAFT_31722</name>
</gene>
<dbReference type="Proteomes" id="UP000281549">
    <property type="component" value="Unassembled WGS sequence"/>
</dbReference>
<reference evidence="3" key="1">
    <citation type="journal article" date="2018" name="Nat. Microbiol.">
        <title>Leveraging single-cell genomics to expand the fungal tree of life.</title>
        <authorList>
            <person name="Ahrendt S.R."/>
            <person name="Quandt C.A."/>
            <person name="Ciobanu D."/>
            <person name="Clum A."/>
            <person name="Salamov A."/>
            <person name="Andreopoulos B."/>
            <person name="Cheng J.F."/>
            <person name="Woyke T."/>
            <person name="Pelin A."/>
            <person name="Henrissat B."/>
            <person name="Reynolds N.K."/>
            <person name="Benny G.L."/>
            <person name="Smith M.E."/>
            <person name="James T.Y."/>
            <person name="Grigoriev I.V."/>
        </authorList>
    </citation>
    <scope>NUCLEOTIDE SEQUENCE [LARGE SCALE GENOMIC DNA]</scope>
    <source>
        <strain evidence="3">CSF55</strain>
    </source>
</reference>
<dbReference type="SUPFAM" id="SSF140996">
    <property type="entry name" value="Hermes dimerisation domain"/>
    <property type="match status" value="1"/>
</dbReference>
<evidence type="ECO:0000313" key="2">
    <source>
        <dbReference type="EMBL" id="RKP16282.1"/>
    </source>
</evidence>
<evidence type="ECO:0000313" key="3">
    <source>
        <dbReference type="Proteomes" id="UP000281549"/>
    </source>
</evidence>
<dbReference type="AlphaFoldDB" id="A0A4P9YBR0"/>
<feature type="region of interest" description="Disordered" evidence="1">
    <location>
        <begin position="1"/>
        <end position="54"/>
    </location>
</feature>
<evidence type="ECO:0000256" key="1">
    <source>
        <dbReference type="SAM" id="MobiDB-lite"/>
    </source>
</evidence>